<name>A0ABS6FR80_9BACL</name>
<feature type="transmembrane region" description="Helical" evidence="1">
    <location>
        <begin position="21"/>
        <end position="39"/>
    </location>
</feature>
<keyword evidence="3" id="KW-1185">Reference proteome</keyword>
<proteinExistence type="predicted"/>
<evidence type="ECO:0000313" key="2">
    <source>
        <dbReference type="EMBL" id="MBU5672629.1"/>
    </source>
</evidence>
<organism evidence="2 3">
    <name type="scientific">Paenibacillus brevis</name>
    <dbReference type="NCBI Taxonomy" id="2841508"/>
    <lineage>
        <taxon>Bacteria</taxon>
        <taxon>Bacillati</taxon>
        <taxon>Bacillota</taxon>
        <taxon>Bacilli</taxon>
        <taxon>Bacillales</taxon>
        <taxon>Paenibacillaceae</taxon>
        <taxon>Paenibacillus</taxon>
    </lineage>
</organism>
<dbReference type="RefSeq" id="WP_216479215.1">
    <property type="nucleotide sequence ID" value="NZ_JAHLQJ010000010.1"/>
</dbReference>
<accession>A0ABS6FR80</accession>
<keyword evidence="1" id="KW-0472">Membrane</keyword>
<reference evidence="2 3" key="1">
    <citation type="submission" date="2021-06" db="EMBL/GenBank/DDBJ databases">
        <authorList>
            <person name="Sun Q."/>
            <person name="Li D."/>
        </authorList>
    </citation>
    <scope>NUCLEOTIDE SEQUENCE [LARGE SCALE GENOMIC DNA]</scope>
    <source>
        <strain evidence="2 3">MSJ-6</strain>
    </source>
</reference>
<dbReference type="Proteomes" id="UP000743001">
    <property type="component" value="Unassembled WGS sequence"/>
</dbReference>
<keyword evidence="1" id="KW-1133">Transmembrane helix</keyword>
<comment type="caution">
    <text evidence="2">The sequence shown here is derived from an EMBL/GenBank/DDBJ whole genome shotgun (WGS) entry which is preliminary data.</text>
</comment>
<keyword evidence="1" id="KW-0812">Transmembrane</keyword>
<sequence length="67" mass="7345">MNLFEGVKPDNLMGMNFIKLIALYILLPTVTAGLILWYLKANGKIIGIVATAVSLIGLYFMVMNGLK</sequence>
<gene>
    <name evidence="2" type="ORF">KQJ23_12405</name>
</gene>
<protein>
    <submittedName>
        <fullName evidence="2">Uncharacterized protein</fullName>
    </submittedName>
</protein>
<dbReference type="EMBL" id="JAHLQJ010000010">
    <property type="protein sequence ID" value="MBU5672629.1"/>
    <property type="molecule type" value="Genomic_DNA"/>
</dbReference>
<evidence type="ECO:0000313" key="3">
    <source>
        <dbReference type="Proteomes" id="UP000743001"/>
    </source>
</evidence>
<evidence type="ECO:0000256" key="1">
    <source>
        <dbReference type="SAM" id="Phobius"/>
    </source>
</evidence>
<feature type="transmembrane region" description="Helical" evidence="1">
    <location>
        <begin position="45"/>
        <end position="66"/>
    </location>
</feature>